<dbReference type="Proteomes" id="UP000000248">
    <property type="component" value="Chromosome"/>
</dbReference>
<organism evidence="1 2">
    <name type="scientific">Dichelobacter nodosus (strain VCS1703A)</name>
    <dbReference type="NCBI Taxonomy" id="246195"/>
    <lineage>
        <taxon>Bacteria</taxon>
        <taxon>Pseudomonadati</taxon>
        <taxon>Pseudomonadota</taxon>
        <taxon>Gammaproteobacteria</taxon>
        <taxon>Cardiobacteriales</taxon>
        <taxon>Cardiobacteriaceae</taxon>
        <taxon>Dichelobacter</taxon>
    </lineage>
</organism>
<name>A5EVF3_DICNV</name>
<dbReference type="EMBL" id="CP000513">
    <property type="protein sequence ID" value="ABQ13418.1"/>
    <property type="molecule type" value="Genomic_DNA"/>
</dbReference>
<sequence length="83" mass="10019">MTYSFVIVLHNDHDPLESGHFSFRLKSIFASEKIASIVSRFLSFLRSHFLPSIYFHRVLTFNRCLWQLYCRIILCELDYEHDF</sequence>
<proteinExistence type="predicted"/>
<dbReference type="STRING" id="246195.DNO_0594"/>
<protein>
    <submittedName>
        <fullName evidence="1">Uncharacterized protein</fullName>
    </submittedName>
</protein>
<evidence type="ECO:0000313" key="2">
    <source>
        <dbReference type="Proteomes" id="UP000000248"/>
    </source>
</evidence>
<gene>
    <name evidence="1" type="ordered locus">DNO_0594</name>
</gene>
<evidence type="ECO:0000313" key="1">
    <source>
        <dbReference type="EMBL" id="ABQ13418.1"/>
    </source>
</evidence>
<reference evidence="1 2" key="1">
    <citation type="journal article" date="2007" name="Nat. Biotechnol.">
        <title>Genome sequence and identification of candidate vaccine antigens from the animal pathogen Dichelobacter nodosus.</title>
        <authorList>
            <person name="Myers G.S."/>
            <person name="Parker D."/>
            <person name="Al-Hasani K."/>
            <person name="Kennan R.M."/>
            <person name="Seemann T."/>
            <person name="Ren Q."/>
            <person name="Badger J.H."/>
            <person name="Selengut J.D."/>
            <person name="Deboy R.T."/>
            <person name="Tettelin H."/>
            <person name="Boyce J.D."/>
            <person name="McCarl V.P."/>
            <person name="Han X."/>
            <person name="Nelson W.C."/>
            <person name="Madupu R."/>
            <person name="Mohamoud Y."/>
            <person name="Holley T."/>
            <person name="Fedorova N."/>
            <person name="Khouri H."/>
            <person name="Bottomley S.P."/>
            <person name="Whittington R.J."/>
            <person name="Adler B."/>
            <person name="Songer J.G."/>
            <person name="Rood J.I."/>
            <person name="Paulsen I.T."/>
        </authorList>
    </citation>
    <scope>NUCLEOTIDE SEQUENCE [LARGE SCALE GENOMIC DNA]</scope>
    <source>
        <strain evidence="1 2">VCS1703A</strain>
    </source>
</reference>
<dbReference type="KEGG" id="dno:DNO_0594"/>
<dbReference type="AlphaFoldDB" id="A5EVF3"/>
<accession>A5EVF3</accession>
<keyword evidence="2" id="KW-1185">Reference proteome</keyword>
<dbReference type="HOGENOM" id="CLU_2537175_0_0_6"/>